<organism evidence="1 2">
    <name type="scientific">Algoriphagus hitonicola</name>
    <dbReference type="NCBI Taxonomy" id="435880"/>
    <lineage>
        <taxon>Bacteria</taxon>
        <taxon>Pseudomonadati</taxon>
        <taxon>Bacteroidota</taxon>
        <taxon>Cytophagia</taxon>
        <taxon>Cytophagales</taxon>
        <taxon>Cyclobacteriaceae</taxon>
        <taxon>Algoriphagus</taxon>
    </lineage>
</organism>
<accession>A0A1I2NQQ0</accession>
<dbReference type="Proteomes" id="UP000199642">
    <property type="component" value="Unassembled WGS sequence"/>
</dbReference>
<proteinExistence type="predicted"/>
<dbReference type="RefSeq" id="WP_092788438.1">
    <property type="nucleotide sequence ID" value="NZ_FOPC01000001.1"/>
</dbReference>
<keyword evidence="2" id="KW-1185">Reference proteome</keyword>
<gene>
    <name evidence="1" type="ORF">SAMN04487988_101263</name>
</gene>
<reference evidence="2" key="1">
    <citation type="submission" date="2016-10" db="EMBL/GenBank/DDBJ databases">
        <authorList>
            <person name="Varghese N."/>
            <person name="Submissions S."/>
        </authorList>
    </citation>
    <scope>NUCLEOTIDE SEQUENCE [LARGE SCALE GENOMIC DNA]</scope>
    <source>
        <strain evidence="2">DSM 19315</strain>
    </source>
</reference>
<dbReference type="EMBL" id="FOPC01000001">
    <property type="protein sequence ID" value="SFG06244.1"/>
    <property type="molecule type" value="Genomic_DNA"/>
</dbReference>
<evidence type="ECO:0000313" key="1">
    <source>
        <dbReference type="EMBL" id="SFG06244.1"/>
    </source>
</evidence>
<protein>
    <submittedName>
        <fullName evidence="1">Uncharacterized protein</fullName>
    </submittedName>
</protein>
<sequence>MKYTYLLAILCLFCCKKTTSQENKIEKYLNKLEIPIRNKVLIIFIDGCTSCFVNHKTLTQEASKIDEYQIIVVTKSIKKAGMLLGEDLIPNIYFDTELLAVELGLVSGFPVVFSFREDGHLMNVTQIDYSSKNLSLP</sequence>
<dbReference type="STRING" id="435880.SAMN04487988_101263"/>
<evidence type="ECO:0000313" key="2">
    <source>
        <dbReference type="Proteomes" id="UP000199642"/>
    </source>
</evidence>
<name>A0A1I2NQQ0_9BACT</name>
<dbReference type="AlphaFoldDB" id="A0A1I2NQQ0"/>
<dbReference type="OrthoDB" id="1120316at2"/>